<sequence length="543" mass="59103">MSADNKHPTQSEKSLAQDMDVINSTSDMKDPENPTTEKVFVLELSTTKRIIAFIGLVLSTMLISLDPSMIMFSMIYIGKDLNDTNNINWLSIAFLLTNTTFQPIYGKLANIFGRKNIILFAVLLYIVSLILCGASQTMGMLIAFRALAGLAAGAISSITQVLLADIIPLRDRGYYEGILTTAFAFSSIIGSLIGSALTEKVSWRWIFFVKIPIAVIIFVILFFCIHEPKRTQISAGKVLRKIDYGGIVLLAASIICFLLATQWGGTKYDWDSPLIIGLLCGFIVIFLIFVAYEKYIPAEAIIPGKMWQKPNIICIFISIFFVSMSLFGVGFYSTMLLQIVYGLTSLQSSYYSLGNTGAMSIVAIISGIIIAKTGKIRPWIWGGLFLCAIGNGLYNTFNETTSAAQIIGIFAIAGAGMGMSTRTLMMCAQASVSSEDVAIVTSMFEFIQPIGAAVGIALCGGIFNNRLIPIIKPILPPGAGDGNPMIYAGFAQNLPPPVKAKIIGDLVNVFRPIFIIGPVFFIVALLAAFFIKPIVLPERKPRK</sequence>
<evidence type="ECO:0000256" key="5">
    <source>
        <dbReference type="ARBA" id="ARBA00023136"/>
    </source>
</evidence>
<reference evidence="8 9" key="1">
    <citation type="submission" date="2023-04" db="EMBL/GenBank/DDBJ databases">
        <title>Genome of Basidiobolus ranarum AG-B5.</title>
        <authorList>
            <person name="Stajich J.E."/>
            <person name="Carter-House D."/>
            <person name="Gryganskyi A."/>
        </authorList>
    </citation>
    <scope>NUCLEOTIDE SEQUENCE [LARGE SCALE GENOMIC DNA]</scope>
    <source>
        <strain evidence="8 9">AG-B5</strain>
    </source>
</reference>
<evidence type="ECO:0000256" key="2">
    <source>
        <dbReference type="ARBA" id="ARBA00022448"/>
    </source>
</evidence>
<evidence type="ECO:0000259" key="7">
    <source>
        <dbReference type="PROSITE" id="PS50850"/>
    </source>
</evidence>
<feature type="transmembrane region" description="Helical" evidence="6">
    <location>
        <begin position="142"/>
        <end position="163"/>
    </location>
</feature>
<feature type="transmembrane region" description="Helical" evidence="6">
    <location>
        <begin position="87"/>
        <end position="105"/>
    </location>
</feature>
<feature type="transmembrane region" description="Helical" evidence="6">
    <location>
        <begin position="352"/>
        <end position="371"/>
    </location>
</feature>
<evidence type="ECO:0000256" key="4">
    <source>
        <dbReference type="ARBA" id="ARBA00022989"/>
    </source>
</evidence>
<gene>
    <name evidence="8" type="ORF">K7432_011573</name>
</gene>
<evidence type="ECO:0000313" key="8">
    <source>
        <dbReference type="EMBL" id="KAK9762567.1"/>
    </source>
</evidence>
<feature type="transmembrane region" description="Helical" evidence="6">
    <location>
        <begin position="175"/>
        <end position="197"/>
    </location>
</feature>
<feature type="transmembrane region" description="Helical" evidence="6">
    <location>
        <begin position="244"/>
        <end position="263"/>
    </location>
</feature>
<keyword evidence="4 6" id="KW-1133">Transmembrane helix</keyword>
<dbReference type="PANTHER" id="PTHR23501:SF191">
    <property type="entry name" value="VACUOLAR BASIC AMINO ACID TRANSPORTER 4"/>
    <property type="match status" value="1"/>
</dbReference>
<organism evidence="8 9">
    <name type="scientific">Basidiobolus ranarum</name>
    <dbReference type="NCBI Taxonomy" id="34480"/>
    <lineage>
        <taxon>Eukaryota</taxon>
        <taxon>Fungi</taxon>
        <taxon>Fungi incertae sedis</taxon>
        <taxon>Zoopagomycota</taxon>
        <taxon>Entomophthoromycotina</taxon>
        <taxon>Basidiobolomycetes</taxon>
        <taxon>Basidiobolales</taxon>
        <taxon>Basidiobolaceae</taxon>
        <taxon>Basidiobolus</taxon>
    </lineage>
</organism>
<keyword evidence="2" id="KW-0813">Transport</keyword>
<dbReference type="InterPro" id="IPR036259">
    <property type="entry name" value="MFS_trans_sf"/>
</dbReference>
<evidence type="ECO:0000256" key="6">
    <source>
        <dbReference type="SAM" id="Phobius"/>
    </source>
</evidence>
<feature type="transmembrane region" description="Helical" evidence="6">
    <location>
        <begin position="403"/>
        <end position="425"/>
    </location>
</feature>
<evidence type="ECO:0000256" key="3">
    <source>
        <dbReference type="ARBA" id="ARBA00022692"/>
    </source>
</evidence>
<name>A0ABR2WM53_9FUNG</name>
<dbReference type="InterPro" id="IPR020846">
    <property type="entry name" value="MFS_dom"/>
</dbReference>
<dbReference type="InterPro" id="IPR011701">
    <property type="entry name" value="MFS"/>
</dbReference>
<dbReference type="EMBL" id="JASJQH010000908">
    <property type="protein sequence ID" value="KAK9762567.1"/>
    <property type="molecule type" value="Genomic_DNA"/>
</dbReference>
<dbReference type="SUPFAM" id="SSF103473">
    <property type="entry name" value="MFS general substrate transporter"/>
    <property type="match status" value="2"/>
</dbReference>
<dbReference type="Pfam" id="PF07690">
    <property type="entry name" value="MFS_1"/>
    <property type="match status" value="1"/>
</dbReference>
<feature type="transmembrane region" description="Helical" evidence="6">
    <location>
        <begin position="513"/>
        <end position="535"/>
    </location>
</feature>
<comment type="subcellular location">
    <subcellularLocation>
        <location evidence="1">Endomembrane system</location>
        <topology evidence="1">Multi-pass membrane protein</topology>
    </subcellularLocation>
</comment>
<keyword evidence="5 6" id="KW-0472">Membrane</keyword>
<accession>A0ABR2WM53</accession>
<dbReference type="PANTHER" id="PTHR23501">
    <property type="entry name" value="MAJOR FACILITATOR SUPERFAMILY"/>
    <property type="match status" value="1"/>
</dbReference>
<keyword evidence="9" id="KW-1185">Reference proteome</keyword>
<comment type="caution">
    <text evidence="8">The sequence shown here is derived from an EMBL/GenBank/DDBJ whole genome shotgun (WGS) entry which is preliminary data.</text>
</comment>
<dbReference type="Gene3D" id="1.20.1720.10">
    <property type="entry name" value="Multidrug resistance protein D"/>
    <property type="match status" value="1"/>
</dbReference>
<feature type="transmembrane region" description="Helical" evidence="6">
    <location>
        <begin position="312"/>
        <end position="332"/>
    </location>
</feature>
<feature type="transmembrane region" description="Helical" evidence="6">
    <location>
        <begin position="117"/>
        <end position="136"/>
    </location>
</feature>
<feature type="transmembrane region" description="Helical" evidence="6">
    <location>
        <begin position="203"/>
        <end position="223"/>
    </location>
</feature>
<evidence type="ECO:0000256" key="1">
    <source>
        <dbReference type="ARBA" id="ARBA00004127"/>
    </source>
</evidence>
<dbReference type="Gene3D" id="1.20.1250.20">
    <property type="entry name" value="MFS general substrate transporter like domains"/>
    <property type="match status" value="1"/>
</dbReference>
<feature type="transmembrane region" description="Helical" evidence="6">
    <location>
        <begin position="50"/>
        <end position="75"/>
    </location>
</feature>
<evidence type="ECO:0000313" key="9">
    <source>
        <dbReference type="Proteomes" id="UP001479436"/>
    </source>
</evidence>
<keyword evidence="3 6" id="KW-0812">Transmembrane</keyword>
<feature type="domain" description="Major facilitator superfamily (MFS) profile" evidence="7">
    <location>
        <begin position="52"/>
        <end position="536"/>
    </location>
</feature>
<feature type="transmembrane region" description="Helical" evidence="6">
    <location>
        <begin position="275"/>
        <end position="292"/>
    </location>
</feature>
<proteinExistence type="predicted"/>
<feature type="transmembrane region" description="Helical" evidence="6">
    <location>
        <begin position="378"/>
        <end position="397"/>
    </location>
</feature>
<dbReference type="PROSITE" id="PS50850">
    <property type="entry name" value="MFS"/>
    <property type="match status" value="1"/>
</dbReference>
<protein>
    <recommendedName>
        <fullName evidence="7">Major facilitator superfamily (MFS) profile domain-containing protein</fullName>
    </recommendedName>
</protein>
<dbReference type="Proteomes" id="UP001479436">
    <property type="component" value="Unassembled WGS sequence"/>
</dbReference>
<feature type="transmembrane region" description="Helical" evidence="6">
    <location>
        <begin position="437"/>
        <end position="463"/>
    </location>
</feature>